<gene>
    <name evidence="2" type="ORF">BTN92_07785</name>
</gene>
<sequence>MILKQNNKYWILSIIFLFASCLFSSSYFSSYRTLPLVYQGIIVISCWLLSGCSLFFSTEINNKFIKCIVVGANIFCIYGWWFIF</sequence>
<keyword evidence="1" id="KW-1133">Transmembrane helix</keyword>
<dbReference type="OrthoDB" id="2197871at2"/>
<feature type="transmembrane region" description="Helical" evidence="1">
    <location>
        <begin position="64"/>
        <end position="83"/>
    </location>
</feature>
<keyword evidence="1" id="KW-0812">Transmembrane</keyword>
<dbReference type="AlphaFoldDB" id="A0A1V2UIX9"/>
<feature type="transmembrane region" description="Helical" evidence="1">
    <location>
        <begin position="9"/>
        <end position="30"/>
    </location>
</feature>
<dbReference type="EMBL" id="MSTR01000006">
    <property type="protein sequence ID" value="ONN43335.1"/>
    <property type="molecule type" value="Genomic_DNA"/>
</dbReference>
<comment type="caution">
    <text evidence="2">The sequence shown here is derived from an EMBL/GenBank/DDBJ whole genome shotgun (WGS) entry which is preliminary data.</text>
</comment>
<accession>A0A1V2UIX9</accession>
<evidence type="ECO:0008006" key="4">
    <source>
        <dbReference type="Google" id="ProtNLM"/>
    </source>
</evidence>
<protein>
    <recommendedName>
        <fullName evidence="4">Lipoprotein</fullName>
    </recommendedName>
</protein>
<reference evidence="2 3" key="1">
    <citation type="submission" date="2016-12" db="EMBL/GenBank/DDBJ databases">
        <authorList>
            <person name="Song W.-J."/>
            <person name="Kurnit D.M."/>
        </authorList>
    </citation>
    <scope>NUCLEOTIDE SEQUENCE [LARGE SCALE GENOMIC DNA]</scope>
    <source>
        <strain evidence="2 3">CGB1038-1_S1</strain>
    </source>
</reference>
<name>A0A1V2UIX9_ENTMU</name>
<evidence type="ECO:0000313" key="3">
    <source>
        <dbReference type="Proteomes" id="UP000189299"/>
    </source>
</evidence>
<feature type="transmembrane region" description="Helical" evidence="1">
    <location>
        <begin position="36"/>
        <end position="57"/>
    </location>
</feature>
<keyword evidence="1" id="KW-0472">Membrane</keyword>
<evidence type="ECO:0000313" key="2">
    <source>
        <dbReference type="EMBL" id="ONN43335.1"/>
    </source>
</evidence>
<dbReference type="PROSITE" id="PS51257">
    <property type="entry name" value="PROKAR_LIPOPROTEIN"/>
    <property type="match status" value="1"/>
</dbReference>
<proteinExistence type="predicted"/>
<dbReference type="STRING" id="53346.A5802_000168"/>
<organism evidence="2 3">
    <name type="scientific">Enterococcus mundtii</name>
    <dbReference type="NCBI Taxonomy" id="53346"/>
    <lineage>
        <taxon>Bacteria</taxon>
        <taxon>Bacillati</taxon>
        <taxon>Bacillota</taxon>
        <taxon>Bacilli</taxon>
        <taxon>Lactobacillales</taxon>
        <taxon>Enterococcaceae</taxon>
        <taxon>Enterococcus</taxon>
    </lineage>
</organism>
<evidence type="ECO:0000256" key="1">
    <source>
        <dbReference type="SAM" id="Phobius"/>
    </source>
</evidence>
<dbReference type="Proteomes" id="UP000189299">
    <property type="component" value="Unassembled WGS sequence"/>
</dbReference>